<feature type="region of interest" description="Disordered" evidence="1">
    <location>
        <begin position="32"/>
        <end position="76"/>
    </location>
</feature>
<evidence type="ECO:0000313" key="3">
    <source>
        <dbReference type="EMBL" id="GIF26278.1"/>
    </source>
</evidence>
<keyword evidence="2" id="KW-0732">Signal</keyword>
<name>A0A919NXQ0_9ACTN</name>
<organism evidence="3 4">
    <name type="scientific">Paractinoplanes tereljensis</name>
    <dbReference type="NCBI Taxonomy" id="571912"/>
    <lineage>
        <taxon>Bacteria</taxon>
        <taxon>Bacillati</taxon>
        <taxon>Actinomycetota</taxon>
        <taxon>Actinomycetes</taxon>
        <taxon>Micromonosporales</taxon>
        <taxon>Micromonosporaceae</taxon>
        <taxon>Paractinoplanes</taxon>
    </lineage>
</organism>
<dbReference type="Proteomes" id="UP000623608">
    <property type="component" value="Unassembled WGS sequence"/>
</dbReference>
<sequence>MRSTLTGSVLLSAALLLGACGNGVEQVGGAAGPVTPSPAASSATATEPATPSTPPSVSASPATPKAPSTPSTPAGIVLGPQGFGALKLGMTAEEATATGMIKSWKSMGVADGCTKQSTLKLASGDHGFVYFSTALGLEIIDAYPGVSTPEGVKIGTTHAAMLKAYPGWANAEEEDQHAEGRGYVRVPGNGQANYRILTRDGKVAEITLQSTTQDCYE</sequence>
<accession>A0A919NXQ0</accession>
<proteinExistence type="predicted"/>
<reference evidence="3" key="1">
    <citation type="submission" date="2021-01" db="EMBL/GenBank/DDBJ databases">
        <title>Whole genome shotgun sequence of Actinoplanes tereljensis NBRC 105297.</title>
        <authorList>
            <person name="Komaki H."/>
            <person name="Tamura T."/>
        </authorList>
    </citation>
    <scope>NUCLEOTIDE SEQUENCE</scope>
    <source>
        <strain evidence="3">NBRC 105297</strain>
    </source>
</reference>
<keyword evidence="4" id="KW-1185">Reference proteome</keyword>
<feature type="compositionally biased region" description="Low complexity" evidence="1">
    <location>
        <begin position="32"/>
        <end position="74"/>
    </location>
</feature>
<dbReference type="RefSeq" id="WP_203814086.1">
    <property type="nucleotide sequence ID" value="NZ_BOMY01000060.1"/>
</dbReference>
<dbReference type="EMBL" id="BOMY01000060">
    <property type="protein sequence ID" value="GIF26278.1"/>
    <property type="molecule type" value="Genomic_DNA"/>
</dbReference>
<dbReference type="AlphaFoldDB" id="A0A919NXQ0"/>
<evidence type="ECO:0000256" key="1">
    <source>
        <dbReference type="SAM" id="MobiDB-lite"/>
    </source>
</evidence>
<comment type="caution">
    <text evidence="3">The sequence shown here is derived from an EMBL/GenBank/DDBJ whole genome shotgun (WGS) entry which is preliminary data.</text>
</comment>
<gene>
    <name evidence="3" type="ORF">Ate02nite_90080</name>
</gene>
<evidence type="ECO:0000313" key="4">
    <source>
        <dbReference type="Proteomes" id="UP000623608"/>
    </source>
</evidence>
<protein>
    <recommendedName>
        <fullName evidence="5">Lipoprotein</fullName>
    </recommendedName>
</protein>
<feature type="signal peptide" evidence="2">
    <location>
        <begin position="1"/>
        <end position="19"/>
    </location>
</feature>
<evidence type="ECO:0008006" key="5">
    <source>
        <dbReference type="Google" id="ProtNLM"/>
    </source>
</evidence>
<feature type="chain" id="PRO_5039366749" description="Lipoprotein" evidence="2">
    <location>
        <begin position="20"/>
        <end position="217"/>
    </location>
</feature>
<evidence type="ECO:0000256" key="2">
    <source>
        <dbReference type="SAM" id="SignalP"/>
    </source>
</evidence>
<dbReference type="PROSITE" id="PS51257">
    <property type="entry name" value="PROKAR_LIPOPROTEIN"/>
    <property type="match status" value="1"/>
</dbReference>